<keyword evidence="2 6" id="KW-0732">Signal</keyword>
<sequence length="538" mass="54571">MKTMLPKVLTLAIGAALLGGCATTPALSRISAAQARLKQQAAESAKAPPALSTENAPYVAPKPVRYLAPADAVSVRASGLPLKQALRSILPAGWSLSFESDTQPGQGVDIDLEQVGRNSAIRQVAMAGGDVAVIRPGRRQVVIAKRATYLFRVPTGLLSAQSADLDVSSSSSISGSGGGSSMGGMGGSSIGGSSMGSSSMGGMGSTGGMMGTSGGSSGGMNGASFSVTGGSQTSGFLKTLQSLAGPNGSVSLDAATGLVSVTSGAGGLERVTHYIDAYSRAANTKVEIHAAILEVQLNHGLTTGIQWNKVLSNTLSASLSATQPTIGQLISGASASAFSLTKTGTNLNGVIKALQQVTTVKVITKPWLVASNGTPATINSGTQVPYVGDIQSNVTGLSGTSTTGASLSYANNGIALSFIPQVLGHGWVQMAVVPQLSTIEKFETFTVDGQQMNGPELQQRQAFVRMLMRSGQTVILGGSISQSANQQTSGIPGLSRIPVLGALFGAYGQGNERTQLVILVRTKVVPAPDINPLVGESL</sequence>
<evidence type="ECO:0000313" key="9">
    <source>
        <dbReference type="Proteomes" id="UP000029273"/>
    </source>
</evidence>
<proteinExistence type="inferred from homology"/>
<keyword evidence="3" id="KW-0472">Membrane</keyword>
<dbReference type="Proteomes" id="UP000029273">
    <property type="component" value="Unassembled WGS sequence"/>
</dbReference>
<gene>
    <name evidence="8" type="ORF">Thpro_022145</name>
</gene>
<dbReference type="PANTHER" id="PTHR30332">
    <property type="entry name" value="PROBABLE GENERAL SECRETION PATHWAY PROTEIN D"/>
    <property type="match status" value="1"/>
</dbReference>
<dbReference type="RefSeq" id="WP_065089627.1">
    <property type="nucleotide sequence ID" value="NZ_JQSG02000006.1"/>
</dbReference>
<feature type="chain" id="PRO_5008343173" description="Type II/III secretion system secretin-like domain-containing protein" evidence="6">
    <location>
        <begin position="27"/>
        <end position="538"/>
    </location>
</feature>
<evidence type="ECO:0000256" key="2">
    <source>
        <dbReference type="ARBA" id="ARBA00022729"/>
    </source>
</evidence>
<name>A0A1A6C011_9GAMM</name>
<comment type="subcellular location">
    <subcellularLocation>
        <location evidence="1">Membrane</location>
    </subcellularLocation>
</comment>
<evidence type="ECO:0000313" key="8">
    <source>
        <dbReference type="EMBL" id="OBS07895.1"/>
    </source>
</evidence>
<evidence type="ECO:0000256" key="1">
    <source>
        <dbReference type="ARBA" id="ARBA00004370"/>
    </source>
</evidence>
<dbReference type="InterPro" id="IPR050810">
    <property type="entry name" value="Bact_Secretion_Sys_Channel"/>
</dbReference>
<evidence type="ECO:0000256" key="5">
    <source>
        <dbReference type="SAM" id="MobiDB-lite"/>
    </source>
</evidence>
<dbReference type="InterPro" id="IPR004846">
    <property type="entry name" value="T2SS/T3SS_dom"/>
</dbReference>
<evidence type="ECO:0000259" key="7">
    <source>
        <dbReference type="Pfam" id="PF00263"/>
    </source>
</evidence>
<feature type="region of interest" description="Disordered" evidence="5">
    <location>
        <begin position="167"/>
        <end position="215"/>
    </location>
</feature>
<evidence type="ECO:0000256" key="3">
    <source>
        <dbReference type="ARBA" id="ARBA00023136"/>
    </source>
</evidence>
<feature type="signal peptide" evidence="6">
    <location>
        <begin position="1"/>
        <end position="26"/>
    </location>
</feature>
<accession>A0A1A6C011</accession>
<comment type="similarity">
    <text evidence="4">Belongs to the bacterial secretin family.</text>
</comment>
<reference evidence="8 9" key="1">
    <citation type="journal article" date="2014" name="Genome Announc.">
        <title>Draft Genome Sequence of the Iron-Oxidizing, Acidophilic, and Halotolerant 'Thiobacillus prosperus' Type Strain DSM 5130.</title>
        <authorList>
            <person name="Ossandon F.J."/>
            <person name="Cardenas J.P."/>
            <person name="Corbett M."/>
            <person name="Quatrini R."/>
            <person name="Holmes D.S."/>
            <person name="Watkin E."/>
        </authorList>
    </citation>
    <scope>NUCLEOTIDE SEQUENCE [LARGE SCALE GENOMIC DNA]</scope>
    <source>
        <strain evidence="8 9">DSM 5130</strain>
    </source>
</reference>
<feature type="compositionally biased region" description="Gly residues" evidence="5">
    <location>
        <begin position="175"/>
        <end position="215"/>
    </location>
</feature>
<dbReference type="InterPro" id="IPR001775">
    <property type="entry name" value="GspD/PilQ"/>
</dbReference>
<dbReference type="PANTHER" id="PTHR30332:SF24">
    <property type="entry name" value="SECRETIN GSPD-RELATED"/>
    <property type="match status" value="1"/>
</dbReference>
<dbReference type="PRINTS" id="PR00811">
    <property type="entry name" value="BCTERIALGSPD"/>
</dbReference>
<dbReference type="PROSITE" id="PS51257">
    <property type="entry name" value="PROKAR_LIPOPROTEIN"/>
    <property type="match status" value="1"/>
</dbReference>
<feature type="domain" description="Type II/III secretion system secretin-like" evidence="7">
    <location>
        <begin position="353"/>
        <end position="525"/>
    </location>
</feature>
<evidence type="ECO:0000256" key="4">
    <source>
        <dbReference type="RuleBase" id="RU004003"/>
    </source>
</evidence>
<dbReference type="Pfam" id="PF00263">
    <property type="entry name" value="Secretin"/>
    <property type="match status" value="1"/>
</dbReference>
<protein>
    <recommendedName>
        <fullName evidence="7">Type II/III secretion system secretin-like domain-containing protein</fullName>
    </recommendedName>
</protein>
<dbReference type="EMBL" id="JQSG02000006">
    <property type="protein sequence ID" value="OBS07895.1"/>
    <property type="molecule type" value="Genomic_DNA"/>
</dbReference>
<organism evidence="8 9">
    <name type="scientific">Acidihalobacter prosperus</name>
    <dbReference type="NCBI Taxonomy" id="160660"/>
    <lineage>
        <taxon>Bacteria</taxon>
        <taxon>Pseudomonadati</taxon>
        <taxon>Pseudomonadota</taxon>
        <taxon>Gammaproteobacteria</taxon>
        <taxon>Chromatiales</taxon>
        <taxon>Ectothiorhodospiraceae</taxon>
        <taxon>Acidihalobacter</taxon>
    </lineage>
</organism>
<dbReference type="GO" id="GO:0009306">
    <property type="term" value="P:protein secretion"/>
    <property type="evidence" value="ECO:0007669"/>
    <property type="project" value="InterPro"/>
</dbReference>
<keyword evidence="9" id="KW-1185">Reference proteome</keyword>
<dbReference type="GO" id="GO:0015627">
    <property type="term" value="C:type II protein secretion system complex"/>
    <property type="evidence" value="ECO:0007669"/>
    <property type="project" value="TreeGrafter"/>
</dbReference>
<dbReference type="OrthoDB" id="9775455at2"/>
<dbReference type="GO" id="GO:0016020">
    <property type="term" value="C:membrane"/>
    <property type="evidence" value="ECO:0007669"/>
    <property type="project" value="UniProtKB-SubCell"/>
</dbReference>
<evidence type="ECO:0000256" key="6">
    <source>
        <dbReference type="SAM" id="SignalP"/>
    </source>
</evidence>
<dbReference type="AlphaFoldDB" id="A0A1A6C011"/>
<comment type="caution">
    <text evidence="8">The sequence shown here is derived from an EMBL/GenBank/DDBJ whole genome shotgun (WGS) entry which is preliminary data.</text>
</comment>